<dbReference type="CDD" id="cd07067">
    <property type="entry name" value="HP_PGM_like"/>
    <property type="match status" value="1"/>
</dbReference>
<dbReference type="Pfam" id="PF00300">
    <property type="entry name" value="His_Phos_1"/>
    <property type="match status" value="1"/>
</dbReference>
<dbReference type="Gene3D" id="3.40.50.1240">
    <property type="entry name" value="Phosphoglycerate mutase-like"/>
    <property type="match status" value="1"/>
</dbReference>
<dbReference type="GO" id="GO:0005524">
    <property type="term" value="F:ATP binding"/>
    <property type="evidence" value="ECO:0007669"/>
    <property type="project" value="UniProtKB-KW"/>
</dbReference>
<dbReference type="PROSITE" id="PS00175">
    <property type="entry name" value="PG_MUTASE"/>
    <property type="match status" value="1"/>
</dbReference>
<dbReference type="AlphaFoldDB" id="A0A5B8MVS7"/>
<evidence type="ECO:0000313" key="5">
    <source>
        <dbReference type="EMBL" id="QDZ23612.1"/>
    </source>
</evidence>
<dbReference type="GO" id="GO:0006003">
    <property type="term" value="P:fructose 2,6-bisphosphate metabolic process"/>
    <property type="evidence" value="ECO:0007669"/>
    <property type="project" value="InterPro"/>
</dbReference>
<gene>
    <name evidence="5" type="ORF">A3770_11p61300</name>
</gene>
<keyword evidence="2" id="KW-0067">ATP-binding</keyword>
<dbReference type="InterPro" id="IPR013078">
    <property type="entry name" value="His_Pase_superF_clade-1"/>
</dbReference>
<keyword evidence="6" id="KW-1185">Reference proteome</keyword>
<accession>A0A5B8MVS7</accession>
<dbReference type="GO" id="GO:0006000">
    <property type="term" value="P:fructose metabolic process"/>
    <property type="evidence" value="ECO:0007669"/>
    <property type="project" value="InterPro"/>
</dbReference>
<dbReference type="InterPro" id="IPR001345">
    <property type="entry name" value="PG/BPGM_mutase_AS"/>
</dbReference>
<dbReference type="InterPro" id="IPR029033">
    <property type="entry name" value="His_PPase_superfam"/>
</dbReference>
<feature type="region of interest" description="Disordered" evidence="3">
    <location>
        <begin position="1"/>
        <end position="63"/>
    </location>
</feature>
<evidence type="ECO:0000256" key="3">
    <source>
        <dbReference type="SAM" id="MobiDB-lite"/>
    </source>
</evidence>
<protein>
    <submittedName>
        <fullName evidence="5">6-phosphofructo-2-kinase</fullName>
    </submittedName>
</protein>
<dbReference type="STRING" id="1764295.A0A5B8MVS7"/>
<name>A0A5B8MVS7_9CHLO</name>
<dbReference type="GO" id="GO:0004331">
    <property type="term" value="F:fructose-2,6-bisphosphate 2-phosphatase activity"/>
    <property type="evidence" value="ECO:0007669"/>
    <property type="project" value="TreeGrafter"/>
</dbReference>
<feature type="compositionally biased region" description="Polar residues" evidence="3">
    <location>
        <begin position="96"/>
        <end position="105"/>
    </location>
</feature>
<dbReference type="InterPro" id="IPR003094">
    <property type="entry name" value="6Pfruct_kin"/>
</dbReference>
<evidence type="ECO:0000256" key="2">
    <source>
        <dbReference type="ARBA" id="ARBA00022840"/>
    </source>
</evidence>
<feature type="compositionally biased region" description="Polar residues" evidence="3">
    <location>
        <begin position="50"/>
        <end position="63"/>
    </location>
</feature>
<evidence type="ECO:0000256" key="1">
    <source>
        <dbReference type="ARBA" id="ARBA00022741"/>
    </source>
</evidence>
<keyword evidence="5" id="KW-0808">Transferase</keyword>
<dbReference type="InterPro" id="IPR013079">
    <property type="entry name" value="6Phosfructo_kin"/>
</dbReference>
<feature type="domain" description="6-phosphofructo-2-kinase" evidence="4">
    <location>
        <begin position="321"/>
        <end position="447"/>
    </location>
</feature>
<dbReference type="PANTHER" id="PTHR10606:SF44">
    <property type="entry name" value="6-PHOSPHOFRUCTO 2-KINASE_FRUCTOSE 2,6-BISPHOSPHATASE LONG FORM"/>
    <property type="match status" value="1"/>
</dbReference>
<feature type="compositionally biased region" description="Low complexity" evidence="3">
    <location>
        <begin position="153"/>
        <end position="167"/>
    </location>
</feature>
<sequence>MQDSGELAALSAGFDDEGEGGTNTRTPTKKQNRNGMNGGRSKGQSHHTRSVSMSDFIGSSSPLSVNMLNQSLKTLIPFASTASEDRKATEQHQEENYLSSDSNTHSGDEVSRCSSRASSNRDEEEKDIGHPLEGSEREDDLSGAARRAEQRASSRSNSSSESTTSGGDSEEFYVSNPTPQIIPPPVETGAVGEKHVIVMVGLPARGKTHMARRLARYLAFFHGARTKVFNVGEYRRKHMSNKQCSSDFFDHKVEKNKKLRATFAKMAMDDMIQFLYEDHAQQQIIKVESLENLGQSAIVEKASQQHQHERHAIRNQQKGVDSGKVAFFDATNTTKARRKWICSQLEGLPLKIIFIESICTDEATIEKNIWDSKVTLPDYEHLKKKREKAYTDFKQRIANYEKVYQKVDEDNLSWVKLINNGQKVVINRIHGFLPMKMVQFLTNIHAFPHSFFLSRHGQSEYNKSLKIGGDSDLTELGEQYALDLGKFASEKICVDEETGEAKPARLWTSSLVRTVQTARHIPHPKIKHPETGRNEWIQMDHRIYRSLDELYAGVCDGMTYEEIEQMYPEDFQRRQEDKFNYRYPRGESYLDILSRLDPLVMEMESYREPLLIVGHQAVLRLLYGYFIGKKREDCPRLSIPLNTVIKLTPRTYDCEEERICLSTQISQDDGQAEPPSH</sequence>
<feature type="domain" description="6-phosphofructo-2-kinase" evidence="4">
    <location>
        <begin position="193"/>
        <end position="281"/>
    </location>
</feature>
<dbReference type="GO" id="GO:0003873">
    <property type="term" value="F:6-phosphofructo-2-kinase activity"/>
    <property type="evidence" value="ECO:0007669"/>
    <property type="project" value="InterPro"/>
</dbReference>
<feature type="compositionally biased region" description="Basic and acidic residues" evidence="3">
    <location>
        <begin position="119"/>
        <end position="135"/>
    </location>
</feature>
<evidence type="ECO:0000259" key="4">
    <source>
        <dbReference type="Pfam" id="PF01591"/>
    </source>
</evidence>
<dbReference type="PRINTS" id="PR00991">
    <property type="entry name" value="6PFRUCTKNASE"/>
</dbReference>
<dbReference type="SMART" id="SM00855">
    <property type="entry name" value="PGAM"/>
    <property type="match status" value="1"/>
</dbReference>
<dbReference type="InterPro" id="IPR027417">
    <property type="entry name" value="P-loop_NTPase"/>
</dbReference>
<dbReference type="Gene3D" id="3.40.50.300">
    <property type="entry name" value="P-loop containing nucleotide triphosphate hydrolases"/>
    <property type="match status" value="1"/>
</dbReference>
<keyword evidence="5" id="KW-0418">Kinase</keyword>
<reference evidence="5 6" key="1">
    <citation type="submission" date="2018-07" db="EMBL/GenBank/DDBJ databases">
        <title>The complete nuclear genome of the prasinophyte Chloropicon primus (CCMP1205).</title>
        <authorList>
            <person name="Pombert J.-F."/>
            <person name="Otis C."/>
            <person name="Turmel M."/>
            <person name="Lemieux C."/>
        </authorList>
    </citation>
    <scope>NUCLEOTIDE SEQUENCE [LARGE SCALE GENOMIC DNA]</scope>
    <source>
        <strain evidence="5 6">CCMP1205</strain>
    </source>
</reference>
<dbReference type="GO" id="GO:0005829">
    <property type="term" value="C:cytosol"/>
    <property type="evidence" value="ECO:0007669"/>
    <property type="project" value="TreeGrafter"/>
</dbReference>
<dbReference type="SUPFAM" id="SSF53254">
    <property type="entry name" value="Phosphoglycerate mutase-like"/>
    <property type="match status" value="1"/>
</dbReference>
<feature type="compositionally biased region" description="Basic and acidic residues" evidence="3">
    <location>
        <begin position="83"/>
        <end position="95"/>
    </location>
</feature>
<proteinExistence type="predicted"/>
<dbReference type="Pfam" id="PF01591">
    <property type="entry name" value="6PF2K"/>
    <property type="match status" value="2"/>
</dbReference>
<dbReference type="PIRSF" id="PIRSF000709">
    <property type="entry name" value="6PFK_2-Ptase"/>
    <property type="match status" value="1"/>
</dbReference>
<organism evidence="5 6">
    <name type="scientific">Chloropicon primus</name>
    <dbReference type="NCBI Taxonomy" id="1764295"/>
    <lineage>
        <taxon>Eukaryota</taxon>
        <taxon>Viridiplantae</taxon>
        <taxon>Chlorophyta</taxon>
        <taxon>Chloropicophyceae</taxon>
        <taxon>Chloropicales</taxon>
        <taxon>Chloropicaceae</taxon>
        <taxon>Chloropicon</taxon>
    </lineage>
</organism>
<dbReference type="SUPFAM" id="SSF52540">
    <property type="entry name" value="P-loop containing nucleoside triphosphate hydrolases"/>
    <property type="match status" value="1"/>
</dbReference>
<feature type="region of interest" description="Disordered" evidence="3">
    <location>
        <begin position="82"/>
        <end position="187"/>
    </location>
</feature>
<keyword evidence="1" id="KW-0547">Nucleotide-binding</keyword>
<evidence type="ECO:0000313" key="6">
    <source>
        <dbReference type="Proteomes" id="UP000316726"/>
    </source>
</evidence>
<dbReference type="PANTHER" id="PTHR10606">
    <property type="entry name" value="6-PHOSPHOFRUCTO-2-KINASE/FRUCTOSE-2,6-BISPHOSPHATASE"/>
    <property type="match status" value="1"/>
</dbReference>
<dbReference type="Proteomes" id="UP000316726">
    <property type="component" value="Chromosome 11"/>
</dbReference>
<dbReference type="EMBL" id="CP031044">
    <property type="protein sequence ID" value="QDZ23612.1"/>
    <property type="molecule type" value="Genomic_DNA"/>
</dbReference>
<dbReference type="OrthoDB" id="267323at2759"/>